<dbReference type="Proteomes" id="UP000024635">
    <property type="component" value="Unassembled WGS sequence"/>
</dbReference>
<proteinExistence type="predicted"/>
<dbReference type="AlphaFoldDB" id="A0A016WUP2"/>
<dbReference type="EMBL" id="JARK01000097">
    <property type="protein sequence ID" value="EYC43326.1"/>
    <property type="molecule type" value="Genomic_DNA"/>
</dbReference>
<comment type="caution">
    <text evidence="1">The sequence shown here is derived from an EMBL/GenBank/DDBJ whole genome shotgun (WGS) entry which is preliminary data.</text>
</comment>
<protein>
    <submittedName>
        <fullName evidence="1">Uncharacterized protein</fullName>
    </submittedName>
</protein>
<accession>A0A016WUP2</accession>
<reference evidence="2" key="1">
    <citation type="journal article" date="2015" name="Nat. Genet.">
        <title>The genome and transcriptome of the zoonotic hookworm Ancylostoma ceylanicum identify infection-specific gene families.</title>
        <authorList>
            <person name="Schwarz E.M."/>
            <person name="Hu Y."/>
            <person name="Antoshechkin I."/>
            <person name="Miller M.M."/>
            <person name="Sternberg P.W."/>
            <person name="Aroian R.V."/>
        </authorList>
    </citation>
    <scope>NUCLEOTIDE SEQUENCE</scope>
    <source>
        <strain evidence="2">HY135</strain>
    </source>
</reference>
<organism evidence="1 2">
    <name type="scientific">Ancylostoma ceylanicum</name>
    <dbReference type="NCBI Taxonomy" id="53326"/>
    <lineage>
        <taxon>Eukaryota</taxon>
        <taxon>Metazoa</taxon>
        <taxon>Ecdysozoa</taxon>
        <taxon>Nematoda</taxon>
        <taxon>Chromadorea</taxon>
        <taxon>Rhabditida</taxon>
        <taxon>Rhabditina</taxon>
        <taxon>Rhabditomorpha</taxon>
        <taxon>Strongyloidea</taxon>
        <taxon>Ancylostomatidae</taxon>
        <taxon>Ancylostomatinae</taxon>
        <taxon>Ancylostoma</taxon>
    </lineage>
</organism>
<evidence type="ECO:0000313" key="1">
    <source>
        <dbReference type="EMBL" id="EYC43326.1"/>
    </source>
</evidence>
<name>A0A016WUP2_9BILA</name>
<sequence length="250" mass="29207">MKARLASRHRSEPLKNGIWHYVQYVERFTLIAMSSRKRVTFDDAIGSAEILLPWFQRMHDAHVSVGVRQSLAKAIIALYKFIEDELEARLRNPRRNELKIGKIRLHKVLEQLKTLEKENERYKNVFPYDEDIGNYPNPKSQNTVRQENTSERAIFCIGRENVIEKERWENMYDAAASFFLRFKGERVDYVSVSHFLKQLPRDCGYRALKISFNTTEHGAAALHFDDFHEKKIAKLVGADPNCAMLACKPY</sequence>
<evidence type="ECO:0000313" key="2">
    <source>
        <dbReference type="Proteomes" id="UP000024635"/>
    </source>
</evidence>
<gene>
    <name evidence="1" type="primary">Acey_s0497.g2500</name>
    <name evidence="1" type="ORF">Y032_0497g2500</name>
</gene>
<keyword evidence="2" id="KW-1185">Reference proteome</keyword>